<dbReference type="OrthoDB" id="26681at2759"/>
<keyword evidence="4" id="KW-1185">Reference proteome</keyword>
<dbReference type="AlphaFoldDB" id="A0A8S4RH30"/>
<dbReference type="InterPro" id="IPR050865">
    <property type="entry name" value="BEACH_Domain"/>
</dbReference>
<dbReference type="Pfam" id="PF02138">
    <property type="entry name" value="Beach"/>
    <property type="match status" value="1"/>
</dbReference>
<accession>A0A8S4RH30</accession>
<evidence type="ECO:0000256" key="1">
    <source>
        <dbReference type="SAM" id="MobiDB-lite"/>
    </source>
</evidence>
<protein>
    <submittedName>
        <fullName evidence="3">Jg8012 protein</fullName>
    </submittedName>
</protein>
<dbReference type="CDD" id="cd06071">
    <property type="entry name" value="Beach"/>
    <property type="match status" value="1"/>
</dbReference>
<dbReference type="SUPFAM" id="SSF81837">
    <property type="entry name" value="BEACH domain"/>
    <property type="match status" value="1"/>
</dbReference>
<comment type="caution">
    <text evidence="3">The sequence shown here is derived from an EMBL/GenBank/DDBJ whole genome shotgun (WGS) entry which is preliminary data.</text>
</comment>
<organism evidence="3 4">
    <name type="scientific">Pararge aegeria aegeria</name>
    <dbReference type="NCBI Taxonomy" id="348720"/>
    <lineage>
        <taxon>Eukaryota</taxon>
        <taxon>Metazoa</taxon>
        <taxon>Ecdysozoa</taxon>
        <taxon>Arthropoda</taxon>
        <taxon>Hexapoda</taxon>
        <taxon>Insecta</taxon>
        <taxon>Pterygota</taxon>
        <taxon>Neoptera</taxon>
        <taxon>Endopterygota</taxon>
        <taxon>Lepidoptera</taxon>
        <taxon>Glossata</taxon>
        <taxon>Ditrysia</taxon>
        <taxon>Papilionoidea</taxon>
        <taxon>Nymphalidae</taxon>
        <taxon>Satyrinae</taxon>
        <taxon>Satyrini</taxon>
        <taxon>Parargina</taxon>
        <taxon>Pararge</taxon>
    </lineage>
</organism>
<dbReference type="InterPro" id="IPR036372">
    <property type="entry name" value="BEACH_dom_sf"/>
</dbReference>
<reference evidence="3" key="1">
    <citation type="submission" date="2022-03" db="EMBL/GenBank/DDBJ databases">
        <authorList>
            <person name="Lindestad O."/>
        </authorList>
    </citation>
    <scope>NUCLEOTIDE SEQUENCE</scope>
</reference>
<dbReference type="InterPro" id="IPR000409">
    <property type="entry name" value="BEACH_dom"/>
</dbReference>
<evidence type="ECO:0000313" key="3">
    <source>
        <dbReference type="EMBL" id="CAH2236529.1"/>
    </source>
</evidence>
<gene>
    <name evidence="3" type="primary">jg8012</name>
    <name evidence="3" type="ORF">PAEG_LOCUS13900</name>
</gene>
<feature type="region of interest" description="Disordered" evidence="1">
    <location>
        <begin position="15"/>
        <end position="35"/>
    </location>
</feature>
<name>A0A8S4RH30_9NEOP</name>
<dbReference type="SMART" id="SM01026">
    <property type="entry name" value="Beach"/>
    <property type="match status" value="1"/>
</dbReference>
<dbReference type="Proteomes" id="UP000838756">
    <property type="component" value="Unassembled WGS sequence"/>
</dbReference>
<sequence length="659" mass="73137">MQICEWEIRLIDDTEEWQEEPPDPDGIPKSPKKEQPAKSELMHVFSIGHDSLMFELWVNTYNGELSVRLTRPDTQCNKLVSSARARPGLGSRWSCLALNVAERVHKRRIHIQVLLDEACSGAVLLAGGSGAQVTLRARTDCVLLEPRLLLLLVRAWRHFDTDQVVIWEVNSGEPESGGGTKAMGSTWELALAALRALLHAEHPRLSFNHYQASRVDLLRHLLLACKISLYPGSWELASACAALVTKRDVPLEDQLDEDVWLTLDEEAAYRSPPLLALLPLSAGAADVPLAHNVAALARRLVDKASLKALTEVALVEVVVRSIRAVGQEETSFEGRELLLEDLYDLLSRVAVKVLAGNHSMQLVVDMHHMLRYVECERAAGAAADAPPDGVVGAARAAQVALIETAKTNSLAVLACATNTAVDCSAAQDLKAARRDGCSPLLSRQPHHYASLYSNSGGVLHYLVRLPPFTELFLNYQDNNFDMPDRTFHSLATTWRLITNDSPTDVKELIPELFYLPELFYNNEGLELGVRQCGLRVDNVELPQWAADARLFTLVHRQALEAPLVTERLPLWVDLVFGYKQTGQPAVDAVNVFPACTYYGFDPESLEEEVDRLAAAAMVRTYGQAPRQLLRAPHPQRAPDFAHQHTQVHRSLHENCERAN</sequence>
<feature type="domain" description="BEACH" evidence="2">
    <location>
        <begin position="341"/>
        <end position="636"/>
    </location>
</feature>
<proteinExistence type="predicted"/>
<dbReference type="PANTHER" id="PTHR13743">
    <property type="entry name" value="BEIGE/BEACH-RELATED"/>
    <property type="match status" value="1"/>
</dbReference>
<dbReference type="EMBL" id="CAKXAJ010025209">
    <property type="protein sequence ID" value="CAH2236529.1"/>
    <property type="molecule type" value="Genomic_DNA"/>
</dbReference>
<dbReference type="PROSITE" id="PS50197">
    <property type="entry name" value="BEACH"/>
    <property type="match status" value="1"/>
</dbReference>
<dbReference type="PANTHER" id="PTHR13743:SF86">
    <property type="entry name" value="LYSOSOMAL-TRAFFICKING REGULATOR"/>
    <property type="match status" value="1"/>
</dbReference>
<evidence type="ECO:0000313" key="4">
    <source>
        <dbReference type="Proteomes" id="UP000838756"/>
    </source>
</evidence>
<evidence type="ECO:0000259" key="2">
    <source>
        <dbReference type="PROSITE" id="PS50197"/>
    </source>
</evidence>
<dbReference type="Gene3D" id="1.10.1540.10">
    <property type="entry name" value="BEACH domain"/>
    <property type="match status" value="1"/>
</dbReference>